<evidence type="ECO:0000313" key="2">
    <source>
        <dbReference type="EMBL" id="KAK5540010.1"/>
    </source>
</evidence>
<dbReference type="Proteomes" id="UP001345827">
    <property type="component" value="Unassembled WGS sequence"/>
</dbReference>
<name>A0AAV9QF16_9PEZI</name>
<reference evidence="2 3" key="1">
    <citation type="submission" date="2023-06" db="EMBL/GenBank/DDBJ databases">
        <title>Black Yeasts Isolated from many extreme environments.</title>
        <authorList>
            <person name="Coleine C."/>
            <person name="Stajich J.E."/>
            <person name="Selbmann L."/>
        </authorList>
    </citation>
    <scope>NUCLEOTIDE SEQUENCE [LARGE SCALE GENOMIC DNA]</scope>
    <source>
        <strain evidence="2 3">CCFEE 5887</strain>
    </source>
</reference>
<feature type="compositionally biased region" description="Basic and acidic residues" evidence="1">
    <location>
        <begin position="142"/>
        <end position="152"/>
    </location>
</feature>
<accession>A0AAV9QF16</accession>
<organism evidence="2 3">
    <name type="scientific">Vermiconidia calcicola</name>
    <dbReference type="NCBI Taxonomy" id="1690605"/>
    <lineage>
        <taxon>Eukaryota</taxon>
        <taxon>Fungi</taxon>
        <taxon>Dikarya</taxon>
        <taxon>Ascomycota</taxon>
        <taxon>Pezizomycotina</taxon>
        <taxon>Dothideomycetes</taxon>
        <taxon>Dothideomycetidae</taxon>
        <taxon>Mycosphaerellales</taxon>
        <taxon>Extremaceae</taxon>
        <taxon>Vermiconidia</taxon>
    </lineage>
</organism>
<evidence type="ECO:0000256" key="1">
    <source>
        <dbReference type="SAM" id="MobiDB-lite"/>
    </source>
</evidence>
<protein>
    <submittedName>
        <fullName evidence="2">Uncharacterized protein</fullName>
    </submittedName>
</protein>
<proteinExistence type="predicted"/>
<dbReference type="EMBL" id="JAXLQG010000005">
    <property type="protein sequence ID" value="KAK5540010.1"/>
    <property type="molecule type" value="Genomic_DNA"/>
</dbReference>
<keyword evidence="3" id="KW-1185">Reference proteome</keyword>
<gene>
    <name evidence="2" type="ORF">LTR25_003715</name>
</gene>
<feature type="region of interest" description="Disordered" evidence="1">
    <location>
        <begin position="122"/>
        <end position="188"/>
    </location>
</feature>
<comment type="caution">
    <text evidence="2">The sequence shown here is derived from an EMBL/GenBank/DDBJ whole genome shotgun (WGS) entry which is preliminary data.</text>
</comment>
<feature type="compositionally biased region" description="Basic and acidic residues" evidence="1">
    <location>
        <begin position="159"/>
        <end position="188"/>
    </location>
</feature>
<sequence>MGDKRKNDLVSVPSLGSPPRQPELIVIECQQAREVKRKAVLDHSASCQTITEAAWADLVACGVDEKFEPAHQPHDPHSCQHSDHGYLGKVNMDVRGDLNGYDSEQTFCVVRTHQWPIVITQSFNDADPDPHPSILPFAIRRGNKDQEQKKEDEYDQGAEEARKQWEKDKEELRKRDKKAAESAKRPQS</sequence>
<dbReference type="AlphaFoldDB" id="A0AAV9QF16"/>
<evidence type="ECO:0000313" key="3">
    <source>
        <dbReference type="Proteomes" id="UP001345827"/>
    </source>
</evidence>